<dbReference type="PANTHER" id="PTHR31280:SF5">
    <property type="entry name" value="MHD1 DOMAIN-CONTAINING PROTEIN"/>
    <property type="match status" value="1"/>
</dbReference>
<proteinExistence type="predicted"/>
<accession>Q949F4</accession>
<dbReference type="InterPro" id="IPR057984">
    <property type="entry name" value="PATROL1_C"/>
</dbReference>
<evidence type="ECO:0000313" key="3">
    <source>
        <dbReference type="EMBL" id="CAC39037.1"/>
    </source>
</evidence>
<evidence type="ECO:0000259" key="2">
    <source>
        <dbReference type="Pfam" id="PF25761"/>
    </source>
</evidence>
<protein>
    <recommendedName>
        <fullName evidence="2">PATROL1-like C-terminal domain-containing protein</fullName>
    </recommendedName>
</protein>
<gene>
    <name evidence="3" type="primary">C180ERIPDM</name>
</gene>
<organism evidence="3">
    <name type="scientific">Oryza sativa</name>
    <name type="common">Rice</name>
    <dbReference type="NCBI Taxonomy" id="4530"/>
    <lineage>
        <taxon>Eukaryota</taxon>
        <taxon>Viridiplantae</taxon>
        <taxon>Streptophyta</taxon>
        <taxon>Embryophyta</taxon>
        <taxon>Tracheophyta</taxon>
        <taxon>Spermatophyta</taxon>
        <taxon>Magnoliopsida</taxon>
        <taxon>Liliopsida</taxon>
        <taxon>Poales</taxon>
        <taxon>Poaceae</taxon>
        <taxon>BOP clade</taxon>
        <taxon>Oryzoideae</taxon>
        <taxon>Oryzeae</taxon>
        <taxon>Oryzinae</taxon>
        <taxon>Oryza</taxon>
    </lineage>
</organism>
<dbReference type="InterPro" id="IPR008528">
    <property type="entry name" value="unc-13_homologue"/>
</dbReference>
<dbReference type="PANTHER" id="PTHR31280">
    <property type="entry name" value="PROTEIN UNC-13 HOMOLOG"/>
    <property type="match status" value="1"/>
</dbReference>
<feature type="domain" description="PATROL1-like C-terminal" evidence="2">
    <location>
        <begin position="84"/>
        <end position="130"/>
    </location>
</feature>
<sequence>MSTFLDFRLDAQLVEGPSVQLGVAISLVGPGTRPYRGGGRGGSVQEEAATGDDCRYCAGTLPAAPSLSSRTLVGHGDDGNGGYGGVAPVPPTSRRWDAADPNTILRVLCHRDDEVASQFLKRTFQLAERR</sequence>
<dbReference type="AlphaFoldDB" id="Q949F4"/>
<feature type="region of interest" description="Disordered" evidence="1">
    <location>
        <begin position="68"/>
        <end position="97"/>
    </location>
</feature>
<evidence type="ECO:0000256" key="1">
    <source>
        <dbReference type="SAM" id="MobiDB-lite"/>
    </source>
</evidence>
<name>Q949F4_ORYSA</name>
<dbReference type="Pfam" id="PF25761">
    <property type="entry name" value="TPR_PATROL1"/>
    <property type="match status" value="1"/>
</dbReference>
<reference evidence="3" key="1">
    <citation type="journal article" date="2001" name="Genome Res.">
        <title>Conservation of microstructure between a sequenced region of the genome of rice and multiple segments of the genome of Arabidopsis thaliana.</title>
        <authorList>
            <person name="Mayer K."/>
            <person name="Murphy G."/>
            <person name="Tarchini R."/>
            <person name="Wambutt R."/>
            <person name="Volckaert G."/>
            <person name="Pohl T."/>
            <person name="Duesterhoeft A."/>
            <person name="Stiekema W."/>
            <person name="Entian K.D."/>
            <person name="Terryn N."/>
            <person name="Lemcke K."/>
            <person name="Haase D."/>
            <person name="Hall C.R."/>
            <person name="van Dodeweerd A.M."/>
            <person name="Tingey S.V."/>
            <person name="Mewes H.W."/>
            <person name="Bevan M."/>
            <person name="Bancroft I."/>
        </authorList>
    </citation>
    <scope>NUCLEOTIDE SEQUENCE</scope>
</reference>
<dbReference type="EMBL" id="AJ307662">
    <property type="protein sequence ID" value="CAC39037.1"/>
    <property type="molecule type" value="Genomic_DNA"/>
</dbReference>